<evidence type="ECO:0000313" key="2">
    <source>
        <dbReference type="EMBL" id="PFH02255.1"/>
    </source>
</evidence>
<keyword evidence="1" id="KW-1133">Transmembrane helix</keyword>
<evidence type="ECO:0000256" key="1">
    <source>
        <dbReference type="SAM" id="Phobius"/>
    </source>
</evidence>
<evidence type="ECO:0008006" key="4">
    <source>
        <dbReference type="Google" id="ProtNLM"/>
    </source>
</evidence>
<proteinExistence type="predicted"/>
<sequence length="87" mass="9437">MGGFIVTIVIALIAGWLGNNIIIRQTPQDIWEACVVALPAAWIGAYMPYFNTFGPKIMDIALVPTFLFALAAAVIFKVVKKVVKQAS</sequence>
<dbReference type="GeneID" id="35806028"/>
<keyword evidence="1" id="KW-0472">Membrane</keyword>
<organism evidence="2 3">
    <name type="scientific">Acetivibrio thermocellus AD2</name>
    <dbReference type="NCBI Taxonomy" id="1138384"/>
    <lineage>
        <taxon>Bacteria</taxon>
        <taxon>Bacillati</taxon>
        <taxon>Bacillota</taxon>
        <taxon>Clostridia</taxon>
        <taxon>Eubacteriales</taxon>
        <taxon>Oscillospiraceae</taxon>
        <taxon>Acetivibrio</taxon>
    </lineage>
</organism>
<evidence type="ECO:0000313" key="3">
    <source>
        <dbReference type="Proteomes" id="UP000223596"/>
    </source>
</evidence>
<accession>A0AB36TFE7</accession>
<gene>
    <name evidence="2" type="ORF">M972_111023</name>
</gene>
<comment type="caution">
    <text evidence="2">The sequence shown here is derived from an EMBL/GenBank/DDBJ whole genome shotgun (WGS) entry which is preliminary data.</text>
</comment>
<dbReference type="EMBL" id="PDBW01000001">
    <property type="protein sequence ID" value="PFH02255.1"/>
    <property type="molecule type" value="Genomic_DNA"/>
</dbReference>
<reference evidence="2 3" key="1">
    <citation type="submission" date="2017-09" db="EMBL/GenBank/DDBJ databases">
        <title>Evaluation of Pacific Biosciences Sequencing Technology to Finishing C. thermocellum Genome Sequences.</title>
        <authorList>
            <person name="Brown S."/>
        </authorList>
    </citation>
    <scope>NUCLEOTIDE SEQUENCE [LARGE SCALE GENOMIC DNA]</scope>
    <source>
        <strain evidence="2 3">AD2</strain>
    </source>
</reference>
<dbReference type="Proteomes" id="UP000223596">
    <property type="component" value="Unassembled WGS sequence"/>
</dbReference>
<dbReference type="AlphaFoldDB" id="A0AB36TFE7"/>
<name>A0AB36TFE7_ACETH</name>
<feature type="transmembrane region" description="Helical" evidence="1">
    <location>
        <begin position="61"/>
        <end position="79"/>
    </location>
</feature>
<dbReference type="RefSeq" id="WP_003517508.1">
    <property type="nucleotide sequence ID" value="NZ_CP013828.1"/>
</dbReference>
<protein>
    <recommendedName>
        <fullName evidence="4">Transglycosylase associated protein</fullName>
    </recommendedName>
</protein>
<feature type="transmembrane region" description="Helical" evidence="1">
    <location>
        <begin position="6"/>
        <end position="23"/>
    </location>
</feature>
<keyword evidence="1" id="KW-0812">Transmembrane</keyword>
<feature type="transmembrane region" description="Helical" evidence="1">
    <location>
        <begin position="30"/>
        <end position="49"/>
    </location>
</feature>